<feature type="repeat" description="ANK" evidence="3">
    <location>
        <begin position="90"/>
        <end position="123"/>
    </location>
</feature>
<dbReference type="EMBL" id="BJXN01000012">
    <property type="protein sequence ID" value="GEM90308.1"/>
    <property type="molecule type" value="Genomic_DNA"/>
</dbReference>
<dbReference type="SUPFAM" id="SSF48403">
    <property type="entry name" value="Ankyrin repeat"/>
    <property type="match status" value="3"/>
</dbReference>
<dbReference type="PANTHER" id="PTHR24198">
    <property type="entry name" value="ANKYRIN REPEAT AND PROTEIN KINASE DOMAIN-CONTAINING PROTEIN"/>
    <property type="match status" value="1"/>
</dbReference>
<feature type="repeat" description="ANK" evidence="3">
    <location>
        <begin position="158"/>
        <end position="191"/>
    </location>
</feature>
<keyword evidence="4" id="KW-0732">Signal</keyword>
<accession>A0A511RKX3</accession>
<protein>
    <submittedName>
        <fullName evidence="5">Uncharacterized protein</fullName>
    </submittedName>
</protein>
<feature type="repeat" description="ANK" evidence="3">
    <location>
        <begin position="124"/>
        <end position="157"/>
    </location>
</feature>
<feature type="chain" id="PRO_5022213909" evidence="4">
    <location>
        <begin position="18"/>
        <end position="1053"/>
    </location>
</feature>
<feature type="repeat" description="ANK" evidence="3">
    <location>
        <begin position="726"/>
        <end position="763"/>
    </location>
</feature>
<keyword evidence="2 3" id="KW-0040">ANK repeat</keyword>
<evidence type="ECO:0000256" key="1">
    <source>
        <dbReference type="ARBA" id="ARBA00022737"/>
    </source>
</evidence>
<dbReference type="SMART" id="SM00248">
    <property type="entry name" value="ANK"/>
    <property type="match status" value="17"/>
</dbReference>
<dbReference type="RefSeq" id="WP_147147923.1">
    <property type="nucleotide sequence ID" value="NZ_BJXN01000012.1"/>
</dbReference>
<evidence type="ECO:0000313" key="6">
    <source>
        <dbReference type="Proteomes" id="UP000321827"/>
    </source>
</evidence>
<comment type="caution">
    <text evidence="5">The sequence shown here is derived from an EMBL/GenBank/DDBJ whole genome shotgun (WGS) entry which is preliminary data.</text>
</comment>
<evidence type="ECO:0000256" key="3">
    <source>
        <dbReference type="PROSITE-ProRule" id="PRU00023"/>
    </source>
</evidence>
<organism evidence="5 6">
    <name type="scientific">Oceanithermus desulfurans NBRC 100063</name>
    <dbReference type="NCBI Taxonomy" id="1227550"/>
    <lineage>
        <taxon>Bacteria</taxon>
        <taxon>Thermotogati</taxon>
        <taxon>Deinococcota</taxon>
        <taxon>Deinococci</taxon>
        <taxon>Thermales</taxon>
        <taxon>Thermaceae</taxon>
        <taxon>Oceanithermus</taxon>
    </lineage>
</organism>
<proteinExistence type="predicted"/>
<gene>
    <name evidence="5" type="ORF">ODE01S_17420</name>
</gene>
<evidence type="ECO:0000256" key="2">
    <source>
        <dbReference type="ARBA" id="ARBA00023043"/>
    </source>
</evidence>
<dbReference type="PANTHER" id="PTHR24198:SF165">
    <property type="entry name" value="ANKYRIN REPEAT-CONTAINING PROTEIN-RELATED"/>
    <property type="match status" value="1"/>
</dbReference>
<dbReference type="InterPro" id="IPR036770">
    <property type="entry name" value="Ankyrin_rpt-contain_sf"/>
</dbReference>
<name>A0A511RKX3_9DEIN</name>
<dbReference type="Pfam" id="PF12796">
    <property type="entry name" value="Ank_2"/>
    <property type="match status" value="2"/>
</dbReference>
<dbReference type="OrthoDB" id="7543342at2"/>
<feature type="repeat" description="ANK" evidence="3">
    <location>
        <begin position="693"/>
        <end position="725"/>
    </location>
</feature>
<feature type="repeat" description="ANK" evidence="3">
    <location>
        <begin position="448"/>
        <end position="482"/>
    </location>
</feature>
<feature type="repeat" description="ANK" evidence="3">
    <location>
        <begin position="888"/>
        <end position="918"/>
    </location>
</feature>
<dbReference type="InterPro" id="IPR002110">
    <property type="entry name" value="Ankyrin_rpt"/>
</dbReference>
<evidence type="ECO:0000256" key="4">
    <source>
        <dbReference type="SAM" id="SignalP"/>
    </source>
</evidence>
<feature type="signal peptide" evidence="4">
    <location>
        <begin position="1"/>
        <end position="17"/>
    </location>
</feature>
<dbReference type="PROSITE" id="PS50088">
    <property type="entry name" value="ANK_REPEAT"/>
    <property type="match status" value="8"/>
</dbReference>
<dbReference type="Gene3D" id="1.25.40.20">
    <property type="entry name" value="Ankyrin repeat-containing domain"/>
    <property type="match status" value="6"/>
</dbReference>
<feature type="repeat" description="ANK" evidence="3">
    <location>
        <begin position="519"/>
        <end position="552"/>
    </location>
</feature>
<dbReference type="AlphaFoldDB" id="A0A511RKX3"/>
<dbReference type="Proteomes" id="UP000321827">
    <property type="component" value="Unassembled WGS sequence"/>
</dbReference>
<evidence type="ECO:0000313" key="5">
    <source>
        <dbReference type="EMBL" id="GEM90308.1"/>
    </source>
</evidence>
<keyword evidence="1" id="KW-0677">Repeat</keyword>
<dbReference type="Pfam" id="PF00023">
    <property type="entry name" value="Ank"/>
    <property type="match status" value="1"/>
</dbReference>
<reference evidence="5 6" key="1">
    <citation type="submission" date="2019-07" db="EMBL/GenBank/DDBJ databases">
        <title>Whole genome shotgun sequence of Oceanithermus desulfurans NBRC 100063.</title>
        <authorList>
            <person name="Hosoyama A."/>
            <person name="Uohara A."/>
            <person name="Ohji S."/>
            <person name="Ichikawa N."/>
        </authorList>
    </citation>
    <scope>NUCLEOTIDE SEQUENCE [LARGE SCALE GENOMIC DNA]</scope>
    <source>
        <strain evidence="5 6">NBRC 100063</strain>
    </source>
</reference>
<sequence length="1053" mass="115170">MKRILFLLCFLGVMALAEEYVPWQPLESGWYAGSFTVYDDLTDPYERRSAYREEQSLDPVLELARDPAAAAEHFRELVQQGHSLQVRTKEGATVLHEFAKYNRNPDVARVLVDLGADVNARDKKGLTPLHYAAIWSENPEVIRTLVALGARIDARDNYGETPLHSAVTYNPFTPVSMALLELGADPRAEDHLGYSVLSRAVRNSSNPLIVAELIRRVGCEGQACLRIASMSNNLFTLDLLLRRSLGSLPGPRLMREVGGDPFVLFRDEDQTPLDGLLRTLCRYGVNLQAKDKSGLTPSQTIQTISHRIVGGFDRTAYRLITNPISCNESKHPQADLATGVKVLDPALVLDGLQHGARPKGLPKLFQPFTEDYFNYTPDTYDGLAILWLLVEYGADIDERDAGGYTALHVLASAVQQGVGHADATLDSAKLLLLEVLGLGADVNARGGRGYTPLQLAMCNRHWPEFATRVLLAHGADPNLYNELGRNALHYWALNNPQPLKKLVAYGLNVKAAVNHADAWGDTPLLLMLRYGQPSLLLDELLAYGPDPQVVDKDGYGAILMWAAGNSGEDVLERLAGLGVRAVRTDRYGANALHYYLRSVSSSELANHAPMSYDDTAPWLPVCGWAPERSDISAGVLERLVELGADPTQRDERGRLPIHYLAIAARHSLKDFDFARAVTVLASDKSLINATDLEGFTPLHLALYSRTKALYTELLRLGADPRIKDGFGRDALHLAMDIRLRPEQKIQLIELLESYGADIRARDGSGRSLLHHALSSEVADFLLGRGLDVDGRDYLWRTPLHYQNSFVPSSYTAAYQLIERGADVNARDVWGRVPLHYAKNAPLVNLLVVHGANANARDNEGLTPLFLANWQAAAALLKMGASASVRANDGRTPLHRADLDETTAKLLLAAGADVNARDERRRTPLHIVNREAVAALLMRAGAKANAADADGRTPVHLHPMNASTYLAYWADPNARDRIGDTPLHALLKMPGSCRMKYDSAAALLAAGANPQVRNNQGITPLDLLKKPANACLASIFEFYGSGDAGAASSAQGAQ</sequence>
<dbReference type="PROSITE" id="PS50297">
    <property type="entry name" value="ANK_REP_REGION"/>
    <property type="match status" value="5"/>
</dbReference>